<dbReference type="CDD" id="cd08417">
    <property type="entry name" value="PBP2_Nitroaromatics_like"/>
    <property type="match status" value="1"/>
</dbReference>
<keyword evidence="9" id="KW-1185">Reference proteome</keyword>
<comment type="similarity">
    <text evidence="1">Belongs to the LysR transcriptional regulatory family.</text>
</comment>
<proteinExistence type="inferred from homology"/>
<evidence type="ECO:0000313" key="8">
    <source>
        <dbReference type="EMBL" id="MDO6963311.1"/>
    </source>
</evidence>
<dbReference type="Pfam" id="PF00126">
    <property type="entry name" value="HTH_1"/>
    <property type="match status" value="1"/>
</dbReference>
<evidence type="ECO:0000256" key="2">
    <source>
        <dbReference type="ARBA" id="ARBA00022458"/>
    </source>
</evidence>
<keyword evidence="3" id="KW-0805">Transcription regulation</keyword>
<evidence type="ECO:0000256" key="6">
    <source>
        <dbReference type="ARBA" id="ARBA00023163"/>
    </source>
</evidence>
<evidence type="ECO:0000256" key="4">
    <source>
        <dbReference type="ARBA" id="ARBA00023125"/>
    </source>
</evidence>
<organism evidence="8 9">
    <name type="scientific">Rhizobium alvei</name>
    <dbReference type="NCBI Taxonomy" id="1132659"/>
    <lineage>
        <taxon>Bacteria</taxon>
        <taxon>Pseudomonadati</taxon>
        <taxon>Pseudomonadota</taxon>
        <taxon>Alphaproteobacteria</taxon>
        <taxon>Hyphomicrobiales</taxon>
        <taxon>Rhizobiaceae</taxon>
        <taxon>Rhizobium/Agrobacterium group</taxon>
        <taxon>Rhizobium</taxon>
    </lineage>
</organism>
<dbReference type="Pfam" id="PF03466">
    <property type="entry name" value="LysR_substrate"/>
    <property type="match status" value="1"/>
</dbReference>
<evidence type="ECO:0000256" key="3">
    <source>
        <dbReference type="ARBA" id="ARBA00023015"/>
    </source>
</evidence>
<evidence type="ECO:0000313" key="9">
    <source>
        <dbReference type="Proteomes" id="UP001174932"/>
    </source>
</evidence>
<dbReference type="Proteomes" id="UP001174932">
    <property type="component" value="Unassembled WGS sequence"/>
</dbReference>
<name>A0ABT8YI57_9HYPH</name>
<keyword evidence="6" id="KW-0804">Transcription</keyword>
<sequence>MNFNALDLNLIRVFDALMRERSVTRAGERIGLSQPAVSAALNRLRHLFNDSLFVRHGHEMMPTPRAFELADKARSALAQIEEMVREVRGLELSELTRTFTLLGADFFSVLLMPHLASKIYRLAPQVRLRLLDSARGDVARLLLDNSVDMALERPLDMPDWVSSELLFRSPFVIIASAENEALSALREGDTLPIEIFAALPHAIRSIDGSMSGMVDDALSKRGLRRNVTLALPHFQGVALAVASGPHIAAVPVQFANAVKASLGFRSFQPPVDVPAPEIRLYWHSRYDKDQAHSWMRAQIMEAVTELNLQAG</sequence>
<gene>
    <name evidence="8" type="ORF">Q4481_05035</name>
</gene>
<dbReference type="PANTHER" id="PTHR30118">
    <property type="entry name" value="HTH-TYPE TRANSCRIPTIONAL REGULATOR LEUO-RELATED"/>
    <property type="match status" value="1"/>
</dbReference>
<dbReference type="PROSITE" id="PS50931">
    <property type="entry name" value="HTH_LYSR"/>
    <property type="match status" value="1"/>
</dbReference>
<dbReference type="PRINTS" id="PR00039">
    <property type="entry name" value="HTHLYSR"/>
</dbReference>
<dbReference type="InterPro" id="IPR005119">
    <property type="entry name" value="LysR_subst-bd"/>
</dbReference>
<keyword evidence="4" id="KW-0238">DNA-binding</keyword>
<protein>
    <submittedName>
        <fullName evidence="8">LysR family transcriptional regulator</fullName>
    </submittedName>
</protein>
<dbReference type="InterPro" id="IPR000847">
    <property type="entry name" value="LysR_HTH_N"/>
</dbReference>
<comment type="caution">
    <text evidence="8">The sequence shown here is derived from an EMBL/GenBank/DDBJ whole genome shotgun (WGS) entry which is preliminary data.</text>
</comment>
<evidence type="ECO:0000259" key="7">
    <source>
        <dbReference type="PROSITE" id="PS50931"/>
    </source>
</evidence>
<dbReference type="Gene3D" id="3.40.190.10">
    <property type="entry name" value="Periplasmic binding protein-like II"/>
    <property type="match status" value="2"/>
</dbReference>
<evidence type="ECO:0000256" key="5">
    <source>
        <dbReference type="ARBA" id="ARBA00023159"/>
    </source>
</evidence>
<dbReference type="SUPFAM" id="SSF53850">
    <property type="entry name" value="Periplasmic binding protein-like II"/>
    <property type="match status" value="1"/>
</dbReference>
<dbReference type="InterPro" id="IPR050389">
    <property type="entry name" value="LysR-type_TF"/>
</dbReference>
<keyword evidence="2" id="KW-0536">Nodulation</keyword>
<dbReference type="InterPro" id="IPR036388">
    <property type="entry name" value="WH-like_DNA-bd_sf"/>
</dbReference>
<dbReference type="InterPro" id="IPR036390">
    <property type="entry name" value="WH_DNA-bd_sf"/>
</dbReference>
<reference evidence="8" key="1">
    <citation type="journal article" date="2015" name="Int. J. Syst. Evol. Microbiol.">
        <title>Rhizobium alvei sp. nov., isolated from a freshwater river.</title>
        <authorList>
            <person name="Sheu S.Y."/>
            <person name="Huang H.W."/>
            <person name="Young C.C."/>
            <person name="Chen W.M."/>
        </authorList>
    </citation>
    <scope>NUCLEOTIDE SEQUENCE</scope>
    <source>
        <strain evidence="8">TNR-22</strain>
    </source>
</reference>
<dbReference type="SUPFAM" id="SSF46785">
    <property type="entry name" value="Winged helix' DNA-binding domain"/>
    <property type="match status" value="1"/>
</dbReference>
<feature type="domain" description="HTH lysR-type" evidence="7">
    <location>
        <begin position="6"/>
        <end position="63"/>
    </location>
</feature>
<dbReference type="PANTHER" id="PTHR30118:SF15">
    <property type="entry name" value="TRANSCRIPTIONAL REGULATORY PROTEIN"/>
    <property type="match status" value="1"/>
</dbReference>
<dbReference type="InterPro" id="IPR037402">
    <property type="entry name" value="YidZ_PBP2"/>
</dbReference>
<accession>A0ABT8YI57</accession>
<dbReference type="RefSeq" id="WP_304375228.1">
    <property type="nucleotide sequence ID" value="NZ_JAUOZU010000005.1"/>
</dbReference>
<reference evidence="8" key="2">
    <citation type="submission" date="2023-07" db="EMBL/GenBank/DDBJ databases">
        <authorList>
            <person name="Shen H."/>
        </authorList>
    </citation>
    <scope>NUCLEOTIDE SEQUENCE</scope>
    <source>
        <strain evidence="8">TNR-22</strain>
    </source>
</reference>
<keyword evidence="5" id="KW-0010">Activator</keyword>
<dbReference type="EMBL" id="JAUOZU010000005">
    <property type="protein sequence ID" value="MDO6963311.1"/>
    <property type="molecule type" value="Genomic_DNA"/>
</dbReference>
<dbReference type="Gene3D" id="1.10.10.10">
    <property type="entry name" value="Winged helix-like DNA-binding domain superfamily/Winged helix DNA-binding domain"/>
    <property type="match status" value="1"/>
</dbReference>
<evidence type="ECO:0000256" key="1">
    <source>
        <dbReference type="ARBA" id="ARBA00009437"/>
    </source>
</evidence>